<dbReference type="InterPro" id="IPR006531">
    <property type="entry name" value="Gp5/Vgr_OB"/>
</dbReference>
<dbReference type="EMBL" id="BONF01000023">
    <property type="protein sequence ID" value="GIF82691.1"/>
    <property type="molecule type" value="Genomic_DNA"/>
</dbReference>
<feature type="domain" description="Gp5/Type VI secretion system Vgr protein OB-fold" evidence="1">
    <location>
        <begin position="327"/>
        <end position="399"/>
    </location>
</feature>
<evidence type="ECO:0000313" key="2">
    <source>
        <dbReference type="EMBL" id="GIF82691.1"/>
    </source>
</evidence>
<keyword evidence="3" id="KW-1185">Reference proteome</keyword>
<dbReference type="SUPFAM" id="SSF69279">
    <property type="entry name" value="Phage tail proteins"/>
    <property type="match status" value="1"/>
</dbReference>
<gene>
    <name evidence="2" type="ORF">Cba03nite_40400</name>
</gene>
<organism evidence="2 3">
    <name type="scientific">Catellatospora bangladeshensis</name>
    <dbReference type="NCBI Taxonomy" id="310355"/>
    <lineage>
        <taxon>Bacteria</taxon>
        <taxon>Bacillati</taxon>
        <taxon>Actinomycetota</taxon>
        <taxon>Actinomycetes</taxon>
        <taxon>Micromonosporales</taxon>
        <taxon>Micromonosporaceae</taxon>
        <taxon>Catellatospora</taxon>
    </lineage>
</organism>
<sequence length="494" mass="51655">MIIPVVSVRLDGAPVPGRVLSVRVTRRIGLPAQAELTMHTAAGWPFGARLRLDVGDRELFDGEVSTVELVRGPGSETGWTVVAHDLLHRLRARQRPRVFTGVTLADLARELTADLGLTVRCPDPGPPLERLLQHRATDWDLLARAAGRLGRYPVLDGSALVLDTLRPRGAAVPLKFGDTLWQCRVEGHADRAVAAVATYGWHPGKGEFTTGRAGAPGYRPGPAAPVPGLDGTDRALIDQPAGQQAEAAQAALDRAAARVLCVSGTAQGDPDLRPGRAVEIAGVGEAVDGTYPVCTAVHTIDADGYRTVFSTEPPEGLAQPTAAAVALGRVTDVDDPDGYGRVRVVLPGHGELDLGWLAVLCPGAGPGKGVVALPDPGDLVVLALPHEDPAEAIVLGAVFGAQSPPDSGVSGGRVRRWSLHSPGGQRVVVDDTEKSIKLSNDDGSTLELAPGKVRLLARTDLVIEAPGHRMTIRAANVDFERALVPGLPTGVIPG</sequence>
<comment type="caution">
    <text evidence="2">The sequence shown here is derived from an EMBL/GenBank/DDBJ whole genome shotgun (WGS) entry which is preliminary data.</text>
</comment>
<evidence type="ECO:0000313" key="3">
    <source>
        <dbReference type="Proteomes" id="UP000601223"/>
    </source>
</evidence>
<accession>A0A8J3NKI1</accession>
<dbReference type="Pfam" id="PF04717">
    <property type="entry name" value="Phage_base_V"/>
    <property type="match status" value="1"/>
</dbReference>
<dbReference type="Gene3D" id="2.30.110.50">
    <property type="match status" value="1"/>
</dbReference>
<dbReference type="RefSeq" id="WP_203748336.1">
    <property type="nucleotide sequence ID" value="NZ_BONF01000023.1"/>
</dbReference>
<dbReference type="Gene3D" id="2.40.50.230">
    <property type="entry name" value="Gp5 N-terminal domain"/>
    <property type="match status" value="1"/>
</dbReference>
<dbReference type="AlphaFoldDB" id="A0A8J3NKI1"/>
<dbReference type="SUPFAM" id="SSF69255">
    <property type="entry name" value="gp5 N-terminal domain-like"/>
    <property type="match status" value="1"/>
</dbReference>
<proteinExistence type="predicted"/>
<dbReference type="Proteomes" id="UP000601223">
    <property type="component" value="Unassembled WGS sequence"/>
</dbReference>
<name>A0A8J3NKI1_9ACTN</name>
<evidence type="ECO:0000259" key="1">
    <source>
        <dbReference type="Pfam" id="PF04717"/>
    </source>
</evidence>
<dbReference type="Gene3D" id="3.55.50.10">
    <property type="entry name" value="Baseplate protein-like domains"/>
    <property type="match status" value="1"/>
</dbReference>
<protein>
    <recommendedName>
        <fullName evidence="1">Gp5/Type VI secretion system Vgr protein OB-fold domain-containing protein</fullName>
    </recommendedName>
</protein>
<dbReference type="InterPro" id="IPR037026">
    <property type="entry name" value="Vgr_OB-fold_dom_sf"/>
</dbReference>
<reference evidence="2 3" key="1">
    <citation type="submission" date="2021-01" db="EMBL/GenBank/DDBJ databases">
        <title>Whole genome shotgun sequence of Catellatospora bangladeshensis NBRC 107357.</title>
        <authorList>
            <person name="Komaki H."/>
            <person name="Tamura T."/>
        </authorList>
    </citation>
    <scope>NUCLEOTIDE SEQUENCE [LARGE SCALE GENOMIC DNA]</scope>
    <source>
        <strain evidence="2 3">NBRC 107357</strain>
    </source>
</reference>